<evidence type="ECO:0000313" key="9">
    <source>
        <dbReference type="Proteomes" id="UP000520052"/>
    </source>
</evidence>
<dbReference type="InterPro" id="IPR009563">
    <property type="entry name" value="SSSCA1"/>
</dbReference>
<protein>
    <recommendedName>
        <fullName evidence="16">Sjogrens syndrome scleroderma autoantigen 1</fullName>
    </recommendedName>
</protein>
<evidence type="ECO:0008006" key="16">
    <source>
        <dbReference type="Google" id="ProtNLM"/>
    </source>
</evidence>
<gene>
    <name evidence="6" type="ORF">HX840_00150</name>
    <name evidence="7" type="ORF">HX847_04195</name>
    <name evidence="3" type="ORF">HX850_03220</name>
    <name evidence="8" type="ORF">HX853_01955</name>
    <name evidence="5" type="ORF">HX854_04375</name>
    <name evidence="4" type="ORF">HX858_04200</name>
    <name evidence="2" type="ORF">HX860_00125</name>
</gene>
<evidence type="ECO:0000313" key="11">
    <source>
        <dbReference type="Proteomes" id="UP000547822"/>
    </source>
</evidence>
<evidence type="ECO:0000313" key="3">
    <source>
        <dbReference type="EMBL" id="NWJ29909.1"/>
    </source>
</evidence>
<dbReference type="EMBL" id="JACATG010000001">
    <property type="protein sequence ID" value="NWK13392.1"/>
    <property type="molecule type" value="Genomic_DNA"/>
</dbReference>
<evidence type="ECO:0000313" key="5">
    <source>
        <dbReference type="EMBL" id="NWJ83949.1"/>
    </source>
</evidence>
<name>A0A7K4M5Q5_9ARCH</name>
<comment type="caution">
    <text evidence="2">The sequence shown here is derived from an EMBL/GenBank/DDBJ whole genome shotgun (WGS) entry which is preliminary data.</text>
</comment>
<dbReference type="Proteomes" id="UP000559282">
    <property type="component" value="Unassembled WGS sequence"/>
</dbReference>
<evidence type="ECO:0000313" key="12">
    <source>
        <dbReference type="Proteomes" id="UP000559282"/>
    </source>
</evidence>
<organism evidence="2 15">
    <name type="scientific">Marine Group I thaumarchaeote</name>
    <dbReference type="NCBI Taxonomy" id="2511932"/>
    <lineage>
        <taxon>Archaea</taxon>
        <taxon>Nitrososphaerota</taxon>
        <taxon>Marine Group I</taxon>
    </lineage>
</organism>
<dbReference type="EMBL" id="JACATD010000001">
    <property type="protein sequence ID" value="NWK00323.1"/>
    <property type="molecule type" value="Genomic_DNA"/>
</dbReference>
<feature type="region of interest" description="Disordered" evidence="1">
    <location>
        <begin position="48"/>
        <end position="88"/>
    </location>
</feature>
<reference evidence="2" key="2">
    <citation type="submission" date="2020-06" db="EMBL/GenBank/DDBJ databases">
        <authorList>
            <person name="Wang Y."/>
        </authorList>
    </citation>
    <scope>NUCLEOTIDE SEQUENCE</scope>
    <source>
        <strain evidence="3">C4</strain>
        <strain evidence="2">L14</strain>
        <strain evidence="4">L15a</strain>
        <strain evidence="8">L19a</strain>
        <strain evidence="7">T1C4</strain>
        <strain evidence="6">T1L9</strain>
        <strain evidence="5">T3L1</strain>
    </source>
</reference>
<dbReference type="EMBL" id="JACATK010000012">
    <property type="protein sequence ID" value="NWJ29909.1"/>
    <property type="molecule type" value="Genomic_DNA"/>
</dbReference>
<feature type="compositionally biased region" description="Basic and acidic residues" evidence="1">
    <location>
        <begin position="64"/>
        <end position="88"/>
    </location>
</feature>
<dbReference type="EMBL" id="JACATF010000013">
    <property type="protein sequence ID" value="NWK07599.1"/>
    <property type="molecule type" value="Genomic_DNA"/>
</dbReference>
<dbReference type="Proteomes" id="UP000520052">
    <property type="component" value="Unassembled WGS sequence"/>
</dbReference>
<evidence type="ECO:0000313" key="10">
    <source>
        <dbReference type="Proteomes" id="UP000535457"/>
    </source>
</evidence>
<dbReference type="Proteomes" id="UP000568446">
    <property type="component" value="Unassembled WGS sequence"/>
</dbReference>
<dbReference type="Proteomes" id="UP000587702">
    <property type="component" value="Unassembled WGS sequence"/>
</dbReference>
<dbReference type="EMBL" id="JACATH010000002">
    <property type="protein sequence ID" value="NWJ56943.1"/>
    <property type="molecule type" value="Genomic_DNA"/>
</dbReference>
<dbReference type="Proteomes" id="UP000547822">
    <property type="component" value="Unassembled WGS sequence"/>
</dbReference>
<proteinExistence type="predicted"/>
<reference evidence="9 10" key="1">
    <citation type="journal article" date="2019" name="Environ. Microbiol.">
        <title>Genomics insights into ecotype formation of ammonia-oxidizing archaea in the deep ocean.</title>
        <authorList>
            <person name="Wang Y."/>
            <person name="Huang J.M."/>
            <person name="Cui G.J."/>
            <person name="Nunoura T."/>
            <person name="Takaki Y."/>
            <person name="Li W.L."/>
            <person name="Li J."/>
            <person name="Gao Z.M."/>
            <person name="Takai K."/>
            <person name="Zhang A.Q."/>
            <person name="Stepanauskas R."/>
        </authorList>
    </citation>
    <scope>NUCLEOTIDE SEQUENCE [LARGE SCALE GENOMIC DNA]</scope>
    <source>
        <strain evidence="3 13">C4</strain>
        <strain evidence="2 15">L14</strain>
        <strain evidence="4 14">L15a</strain>
        <strain evidence="8 10">L19a</strain>
        <strain evidence="7 12">T1C4</strain>
        <strain evidence="6 11">T1L9</strain>
        <strain evidence="5 9">T3L1</strain>
    </source>
</reference>
<dbReference type="EMBL" id="JACATC010000004">
    <property type="protein sequence ID" value="NWJ83949.1"/>
    <property type="molecule type" value="Genomic_DNA"/>
</dbReference>
<evidence type="ECO:0000313" key="15">
    <source>
        <dbReference type="Proteomes" id="UP000587702"/>
    </source>
</evidence>
<evidence type="ECO:0000313" key="8">
    <source>
        <dbReference type="EMBL" id="NWK13392.1"/>
    </source>
</evidence>
<feature type="compositionally biased region" description="Basic and acidic residues" evidence="1">
    <location>
        <begin position="48"/>
        <end position="57"/>
    </location>
</feature>
<evidence type="ECO:0000313" key="7">
    <source>
        <dbReference type="EMBL" id="NWK07599.1"/>
    </source>
</evidence>
<sequence length="110" mass="12529">MSKDLTKKAAEMLLKGATLLSERCPYCKGVRVMKDGYALCINCGQEPEKKDIPKEKTTQSTKSSLEETLEKKLESVSKELEQESSHEKQQEILKSINLLLETIEKIKNRQ</sequence>
<dbReference type="Pfam" id="PF06677">
    <property type="entry name" value="Auto_anti-p27"/>
    <property type="match status" value="1"/>
</dbReference>
<accession>A0A7K4M5Q5</accession>
<evidence type="ECO:0000313" key="14">
    <source>
        <dbReference type="Proteomes" id="UP000575480"/>
    </source>
</evidence>
<evidence type="ECO:0000256" key="1">
    <source>
        <dbReference type="SAM" id="MobiDB-lite"/>
    </source>
</evidence>
<evidence type="ECO:0000313" key="13">
    <source>
        <dbReference type="Proteomes" id="UP000568446"/>
    </source>
</evidence>
<dbReference type="Proteomes" id="UP000575480">
    <property type="component" value="Unassembled WGS sequence"/>
</dbReference>
<evidence type="ECO:0000313" key="6">
    <source>
        <dbReference type="EMBL" id="NWK00323.1"/>
    </source>
</evidence>
<evidence type="ECO:0000313" key="4">
    <source>
        <dbReference type="EMBL" id="NWJ56943.1"/>
    </source>
</evidence>
<dbReference type="AlphaFoldDB" id="A0A7K4M5Q5"/>
<dbReference type="Proteomes" id="UP000535457">
    <property type="component" value="Unassembled WGS sequence"/>
</dbReference>
<evidence type="ECO:0000313" key="2">
    <source>
        <dbReference type="EMBL" id="NWJ19484.1"/>
    </source>
</evidence>
<dbReference type="EMBL" id="JACATI010000001">
    <property type="protein sequence ID" value="NWJ19484.1"/>
    <property type="molecule type" value="Genomic_DNA"/>
</dbReference>